<keyword evidence="9" id="KW-0371">Homeobox</keyword>
<keyword evidence="4 9" id="KW-0238">DNA-binding</keyword>
<protein>
    <submittedName>
        <fullName evidence="9">Homeodomain-like protein</fullName>
    </submittedName>
</protein>
<evidence type="ECO:0000313" key="10">
    <source>
        <dbReference type="Proteomes" id="UP000243975"/>
    </source>
</evidence>
<accession>A0A118K353</accession>
<evidence type="ECO:0000256" key="6">
    <source>
        <dbReference type="ARBA" id="ARBA00023242"/>
    </source>
</evidence>
<dbReference type="Gramene" id="KVI05415">
    <property type="protein sequence ID" value="KVI05415"/>
    <property type="gene ID" value="Ccrd_016302"/>
</dbReference>
<dbReference type="Gene3D" id="1.10.10.60">
    <property type="entry name" value="Homeodomain-like"/>
    <property type="match status" value="1"/>
</dbReference>
<evidence type="ECO:0000259" key="8">
    <source>
        <dbReference type="PROSITE" id="PS50090"/>
    </source>
</evidence>
<dbReference type="InterPro" id="IPR009057">
    <property type="entry name" value="Homeodomain-like_sf"/>
</dbReference>
<proteinExistence type="predicted"/>
<keyword evidence="6" id="KW-0539">Nucleus</keyword>
<name>A0A118K353_CYNCS</name>
<evidence type="ECO:0000256" key="4">
    <source>
        <dbReference type="ARBA" id="ARBA00023125"/>
    </source>
</evidence>
<comment type="subcellular location">
    <subcellularLocation>
        <location evidence="1">Nucleus</location>
    </subcellularLocation>
</comment>
<sequence>MRPTRKMTTSCNGKELGELRRGPWTLDEDNLLVHYITCHGEGRWNSLAKSSVEHSSPSSLSTSTSTMEADQKNLIPQPQGKETPTENMNSSSSNCSSDSTGIMLPYLSENSLKNNNYFVENSNFEVMSFNQSNTQDLRSTDMSILDFQLTDVDWMNNDLVGDTFWSMDELWQFRK</sequence>
<dbReference type="PANTHER" id="PTHR45675">
    <property type="entry name" value="MYB TRANSCRIPTION FACTOR-RELATED-RELATED"/>
    <property type="match status" value="1"/>
</dbReference>
<dbReference type="EMBL" id="LEKV01001873">
    <property type="protein sequence ID" value="KVI05415.1"/>
    <property type="molecule type" value="Genomic_DNA"/>
</dbReference>
<feature type="domain" description="Myb-like" evidence="8">
    <location>
        <begin position="16"/>
        <end position="49"/>
    </location>
</feature>
<dbReference type="PANTHER" id="PTHR45675:SF123">
    <property type="entry name" value="MYB DOMAIN PROTEIN 62-RELATED"/>
    <property type="match status" value="1"/>
</dbReference>
<dbReference type="InterPro" id="IPR044676">
    <property type="entry name" value="EOBI/EOBII-like_plant"/>
</dbReference>
<dbReference type="Pfam" id="PF00249">
    <property type="entry name" value="Myb_DNA-binding"/>
    <property type="match status" value="1"/>
</dbReference>
<evidence type="ECO:0000256" key="1">
    <source>
        <dbReference type="ARBA" id="ARBA00004123"/>
    </source>
</evidence>
<dbReference type="CDD" id="cd00167">
    <property type="entry name" value="SANT"/>
    <property type="match status" value="1"/>
</dbReference>
<keyword evidence="5" id="KW-0804">Transcription</keyword>
<gene>
    <name evidence="9" type="ORF">Ccrd_016302</name>
</gene>
<dbReference type="STRING" id="59895.A0A118K353"/>
<keyword evidence="2" id="KW-0677">Repeat</keyword>
<dbReference type="PROSITE" id="PS50090">
    <property type="entry name" value="MYB_LIKE"/>
    <property type="match status" value="1"/>
</dbReference>
<keyword evidence="10" id="KW-1185">Reference proteome</keyword>
<dbReference type="GO" id="GO:0043565">
    <property type="term" value="F:sequence-specific DNA binding"/>
    <property type="evidence" value="ECO:0007669"/>
    <property type="project" value="InterPro"/>
</dbReference>
<feature type="region of interest" description="Disordered" evidence="7">
    <location>
        <begin position="49"/>
        <end position="97"/>
    </location>
</feature>
<keyword evidence="3" id="KW-0805">Transcription regulation</keyword>
<comment type="caution">
    <text evidence="9">The sequence shown here is derived from an EMBL/GenBank/DDBJ whole genome shotgun (WGS) entry which is preliminary data.</text>
</comment>
<dbReference type="Proteomes" id="UP000243975">
    <property type="component" value="Unassembled WGS sequence"/>
</dbReference>
<reference evidence="9 10" key="1">
    <citation type="journal article" date="2016" name="Sci. Rep.">
        <title>The genome sequence of the outbreeding globe artichoke constructed de novo incorporating a phase-aware low-pass sequencing strategy of F1 progeny.</title>
        <authorList>
            <person name="Scaglione D."/>
            <person name="Reyes-Chin-Wo S."/>
            <person name="Acquadro A."/>
            <person name="Froenicke L."/>
            <person name="Portis E."/>
            <person name="Beitel C."/>
            <person name="Tirone M."/>
            <person name="Mauro R."/>
            <person name="Lo Monaco A."/>
            <person name="Mauromicale G."/>
            <person name="Faccioli P."/>
            <person name="Cattivelli L."/>
            <person name="Rieseberg L."/>
            <person name="Michelmore R."/>
            <person name="Lanteri S."/>
        </authorList>
    </citation>
    <scope>NUCLEOTIDE SEQUENCE [LARGE SCALE GENOMIC DNA]</scope>
    <source>
        <strain evidence="9">2C</strain>
    </source>
</reference>
<evidence type="ECO:0000256" key="7">
    <source>
        <dbReference type="SAM" id="MobiDB-lite"/>
    </source>
</evidence>
<evidence type="ECO:0000256" key="2">
    <source>
        <dbReference type="ARBA" id="ARBA00022737"/>
    </source>
</evidence>
<organism evidence="9 10">
    <name type="scientific">Cynara cardunculus var. scolymus</name>
    <name type="common">Globe artichoke</name>
    <name type="synonym">Cynara scolymus</name>
    <dbReference type="NCBI Taxonomy" id="59895"/>
    <lineage>
        <taxon>Eukaryota</taxon>
        <taxon>Viridiplantae</taxon>
        <taxon>Streptophyta</taxon>
        <taxon>Embryophyta</taxon>
        <taxon>Tracheophyta</taxon>
        <taxon>Spermatophyta</taxon>
        <taxon>Magnoliopsida</taxon>
        <taxon>eudicotyledons</taxon>
        <taxon>Gunneridae</taxon>
        <taxon>Pentapetalae</taxon>
        <taxon>asterids</taxon>
        <taxon>campanulids</taxon>
        <taxon>Asterales</taxon>
        <taxon>Asteraceae</taxon>
        <taxon>Carduoideae</taxon>
        <taxon>Cardueae</taxon>
        <taxon>Carduinae</taxon>
        <taxon>Cynara</taxon>
    </lineage>
</organism>
<dbReference type="GO" id="GO:0003700">
    <property type="term" value="F:DNA-binding transcription factor activity"/>
    <property type="evidence" value="ECO:0007669"/>
    <property type="project" value="InterPro"/>
</dbReference>
<dbReference type="GO" id="GO:0005634">
    <property type="term" value="C:nucleus"/>
    <property type="evidence" value="ECO:0007669"/>
    <property type="project" value="UniProtKB-SubCell"/>
</dbReference>
<feature type="compositionally biased region" description="Low complexity" evidence="7">
    <location>
        <begin position="87"/>
        <end position="97"/>
    </location>
</feature>
<dbReference type="InterPro" id="IPR001005">
    <property type="entry name" value="SANT/Myb"/>
</dbReference>
<dbReference type="AlphaFoldDB" id="A0A118K353"/>
<dbReference type="SUPFAM" id="SSF46689">
    <property type="entry name" value="Homeodomain-like"/>
    <property type="match status" value="1"/>
</dbReference>
<evidence type="ECO:0000256" key="3">
    <source>
        <dbReference type="ARBA" id="ARBA00023015"/>
    </source>
</evidence>
<feature type="compositionally biased region" description="Polar residues" evidence="7">
    <location>
        <begin position="74"/>
        <end position="86"/>
    </location>
</feature>
<evidence type="ECO:0000256" key="5">
    <source>
        <dbReference type="ARBA" id="ARBA00023163"/>
    </source>
</evidence>
<evidence type="ECO:0000313" key="9">
    <source>
        <dbReference type="EMBL" id="KVI05415.1"/>
    </source>
</evidence>
<feature type="compositionally biased region" description="Low complexity" evidence="7">
    <location>
        <begin position="53"/>
        <end position="66"/>
    </location>
</feature>